<feature type="transmembrane region" description="Helical" evidence="1">
    <location>
        <begin position="7"/>
        <end position="26"/>
    </location>
</feature>
<dbReference type="Proteomes" id="UP000544742">
    <property type="component" value="Unassembled WGS sequence"/>
</dbReference>
<feature type="non-terminal residue" evidence="2">
    <location>
        <position position="57"/>
    </location>
</feature>
<keyword evidence="1" id="KW-1133">Transmembrane helix</keyword>
<feature type="transmembrane region" description="Helical" evidence="1">
    <location>
        <begin position="38"/>
        <end position="56"/>
    </location>
</feature>
<keyword evidence="1" id="KW-0472">Membrane</keyword>
<name>A0A7K4AH40_METSH</name>
<comment type="caution">
    <text evidence="2">The sequence shown here is derived from an EMBL/GenBank/DDBJ whole genome shotgun (WGS) entry which is preliminary data.</text>
</comment>
<keyword evidence="1" id="KW-0812">Transmembrane</keyword>
<organism evidence="2 3">
    <name type="scientific">Methanothrix soehngenii</name>
    <name type="common">Methanosaeta concilii</name>
    <dbReference type="NCBI Taxonomy" id="2223"/>
    <lineage>
        <taxon>Archaea</taxon>
        <taxon>Methanobacteriati</taxon>
        <taxon>Methanobacteriota</taxon>
        <taxon>Stenosarchaea group</taxon>
        <taxon>Methanomicrobia</taxon>
        <taxon>Methanotrichales</taxon>
        <taxon>Methanotrichaceae</taxon>
        <taxon>Methanothrix</taxon>
    </lineage>
</organism>
<evidence type="ECO:0000256" key="1">
    <source>
        <dbReference type="SAM" id="Phobius"/>
    </source>
</evidence>
<dbReference type="EMBL" id="JAAYUN010000075">
    <property type="protein sequence ID" value="NLJ22297.1"/>
    <property type="molecule type" value="Genomic_DNA"/>
</dbReference>
<protein>
    <submittedName>
        <fullName evidence="2">TIGR00374 family protein</fullName>
    </submittedName>
</protein>
<proteinExistence type="predicted"/>
<evidence type="ECO:0000313" key="3">
    <source>
        <dbReference type="Proteomes" id="UP000544742"/>
    </source>
</evidence>
<accession>A0A7K4AH40</accession>
<gene>
    <name evidence="2" type="ORF">GX426_04215</name>
</gene>
<reference evidence="2 3" key="1">
    <citation type="journal article" date="2020" name="Biotechnol. Biofuels">
        <title>New insights from the biogas microbiome by comprehensive genome-resolved metagenomics of nearly 1600 species originating from multiple anaerobic digesters.</title>
        <authorList>
            <person name="Campanaro S."/>
            <person name="Treu L."/>
            <person name="Rodriguez-R L.M."/>
            <person name="Kovalovszki A."/>
            <person name="Ziels R.M."/>
            <person name="Maus I."/>
            <person name="Zhu X."/>
            <person name="Kougias P.G."/>
            <person name="Basile A."/>
            <person name="Luo G."/>
            <person name="Schluter A."/>
            <person name="Konstantinidis K.T."/>
            <person name="Angelidaki I."/>
        </authorList>
    </citation>
    <scope>NUCLEOTIDE SEQUENCE [LARGE SCALE GENOMIC DNA]</scope>
    <source>
        <strain evidence="2">AS27yjCOA_157</strain>
    </source>
</reference>
<evidence type="ECO:0000313" key="2">
    <source>
        <dbReference type="EMBL" id="NLJ22297.1"/>
    </source>
</evidence>
<dbReference type="AlphaFoldDB" id="A0A7K4AH40"/>
<sequence length="57" mass="6643">MNERLKATLFAALMSLASIIFILYYTDADISWELISRVNGWFLFLAVALHVLSWMLY</sequence>